<dbReference type="EMBL" id="FOAF01000001">
    <property type="protein sequence ID" value="SEK84505.1"/>
    <property type="molecule type" value="Genomic_DNA"/>
</dbReference>
<keyword evidence="2" id="KW-1185">Reference proteome</keyword>
<organism evidence="1 2">
    <name type="scientific">Olivibacter domesticus</name>
    <name type="common">Pseudosphingobacterium domesticum</name>
    <dbReference type="NCBI Taxonomy" id="407022"/>
    <lineage>
        <taxon>Bacteria</taxon>
        <taxon>Pseudomonadati</taxon>
        <taxon>Bacteroidota</taxon>
        <taxon>Sphingobacteriia</taxon>
        <taxon>Sphingobacteriales</taxon>
        <taxon>Sphingobacteriaceae</taxon>
        <taxon>Olivibacter</taxon>
    </lineage>
</organism>
<evidence type="ECO:0000313" key="1">
    <source>
        <dbReference type="EMBL" id="SEK84505.1"/>
    </source>
</evidence>
<gene>
    <name evidence="1" type="ORF">SAMN05661044_01303</name>
</gene>
<accession>A0A1H7KEW3</accession>
<reference evidence="2" key="1">
    <citation type="submission" date="2016-10" db="EMBL/GenBank/DDBJ databases">
        <authorList>
            <person name="Varghese N."/>
            <person name="Submissions S."/>
        </authorList>
    </citation>
    <scope>NUCLEOTIDE SEQUENCE [LARGE SCALE GENOMIC DNA]</scope>
    <source>
        <strain evidence="2">DSM 18733</strain>
    </source>
</reference>
<proteinExistence type="predicted"/>
<evidence type="ECO:0000313" key="2">
    <source>
        <dbReference type="Proteomes" id="UP000199421"/>
    </source>
</evidence>
<dbReference type="STRING" id="407022.SAMN05661044_01303"/>
<dbReference type="Proteomes" id="UP000199421">
    <property type="component" value="Unassembled WGS sequence"/>
</dbReference>
<name>A0A1H7KEW3_OLID1</name>
<dbReference type="AlphaFoldDB" id="A0A1H7KEW3"/>
<protein>
    <submittedName>
        <fullName evidence="1">Uncharacterized protein</fullName>
    </submittedName>
</protein>
<sequence length="51" mass="5929">MSNEQQVLNLIGQDMPNVTFRYSLLPSEINFSVPMRLYFGRNIIILVETLL</sequence>